<gene>
    <name evidence="1" type="ORF">WWTP_pFosmid_1D_0028</name>
</gene>
<dbReference type="PROSITE" id="PS01319">
    <property type="entry name" value="RBFA"/>
    <property type="match status" value="1"/>
</dbReference>
<dbReference type="EMBL" id="HG796236">
    <property type="protein sequence ID" value="CDL65361.1"/>
    <property type="molecule type" value="Genomic_DNA"/>
</dbReference>
<keyword evidence="1" id="KW-0614">Plasmid</keyword>
<dbReference type="InterPro" id="IPR015946">
    <property type="entry name" value="KH_dom-like_a/b"/>
</dbReference>
<name>A0A0A8KXQ1_9ZZZZ</name>
<accession>A0A0A8KXQ1</accession>
<dbReference type="SUPFAM" id="SSF89919">
    <property type="entry name" value="Ribosome-binding factor A, RbfA"/>
    <property type="match status" value="1"/>
</dbReference>
<dbReference type="InterPro" id="IPR000238">
    <property type="entry name" value="RbfA"/>
</dbReference>
<dbReference type="PANTHER" id="PTHR33515:SF1">
    <property type="entry name" value="RIBOSOME-BINDING FACTOR A, CHLOROPLASTIC-RELATED"/>
    <property type="match status" value="1"/>
</dbReference>
<dbReference type="HAMAP" id="MF_00003">
    <property type="entry name" value="RbfA"/>
    <property type="match status" value="1"/>
</dbReference>
<protein>
    <submittedName>
        <fullName evidence="1">Ribosome-binding factor A</fullName>
    </submittedName>
</protein>
<dbReference type="Pfam" id="PF02033">
    <property type="entry name" value="RBFA"/>
    <property type="match status" value="1"/>
</dbReference>
<sequence>MTFRKARVADLILGFLGQEMRLLQDDRLQFLTLTSAEVSPDLKYATLYWTIPLRHVVNPNKQKSENAAANESIQFPTAEEVRILDEVLLEHKKFLRKRVGEELKLRYTPDLRFKYDYSEEAGYKIDQLLAKTTK</sequence>
<reference evidence="1" key="1">
    <citation type="journal article" date="2015" name="Res. Microbiol.">
        <title>New FeFe-hydrogenase genes identified in a metagenomic fosmid library from a municipal wastewater treatment plant as revealed by high-throughput sequencing.</title>
        <authorList>
            <person name="Tomazetto G."/>
            <person name="Wibberg D."/>
            <person name="Schluter A."/>
            <person name="Oliveira V.M."/>
        </authorList>
    </citation>
    <scope>NUCLEOTIDE SEQUENCE</scope>
    <source>
        <plasmid evidence="1">fosmid 1D</plasmid>
    </source>
</reference>
<proteinExistence type="inferred from homology"/>
<dbReference type="GO" id="GO:0005829">
    <property type="term" value="C:cytosol"/>
    <property type="evidence" value="ECO:0007669"/>
    <property type="project" value="TreeGrafter"/>
</dbReference>
<dbReference type="Gene3D" id="3.30.300.20">
    <property type="match status" value="1"/>
</dbReference>
<geneLocation type="plasmid" evidence="1">
    <name>fosmid 1D</name>
</geneLocation>
<dbReference type="InterPro" id="IPR020053">
    <property type="entry name" value="Ribosome-bd_factorA_CS"/>
</dbReference>
<dbReference type="GO" id="GO:0043024">
    <property type="term" value="F:ribosomal small subunit binding"/>
    <property type="evidence" value="ECO:0007669"/>
    <property type="project" value="TreeGrafter"/>
</dbReference>
<organism evidence="1">
    <name type="scientific">wastewater metagenome</name>
    <dbReference type="NCBI Taxonomy" id="527639"/>
    <lineage>
        <taxon>unclassified sequences</taxon>
        <taxon>metagenomes</taxon>
        <taxon>ecological metagenomes</taxon>
    </lineage>
</organism>
<dbReference type="AlphaFoldDB" id="A0A0A8KXQ1"/>
<dbReference type="InterPro" id="IPR023799">
    <property type="entry name" value="RbfA_dom_sf"/>
</dbReference>
<dbReference type="GO" id="GO:0006364">
    <property type="term" value="P:rRNA processing"/>
    <property type="evidence" value="ECO:0007669"/>
    <property type="project" value="InterPro"/>
</dbReference>
<dbReference type="PANTHER" id="PTHR33515">
    <property type="entry name" value="RIBOSOME-BINDING FACTOR A, CHLOROPLASTIC-RELATED"/>
    <property type="match status" value="1"/>
</dbReference>
<evidence type="ECO:0000313" key="1">
    <source>
        <dbReference type="EMBL" id="CDL65361.1"/>
    </source>
</evidence>